<evidence type="ECO:0000259" key="5">
    <source>
        <dbReference type="PROSITE" id="PS50977"/>
    </source>
</evidence>
<feature type="DNA-binding region" description="H-T-H motif" evidence="4">
    <location>
        <begin position="27"/>
        <end position="46"/>
    </location>
</feature>
<dbReference type="Gene3D" id="1.10.357.10">
    <property type="entry name" value="Tetracycline Repressor, domain 2"/>
    <property type="match status" value="1"/>
</dbReference>
<reference evidence="6 7" key="1">
    <citation type="submission" date="2024-09" db="EMBL/GenBank/DDBJ databases">
        <authorList>
            <person name="Sun Q."/>
            <person name="Mori K."/>
        </authorList>
    </citation>
    <scope>NUCLEOTIDE SEQUENCE [LARGE SCALE GENOMIC DNA]</scope>
    <source>
        <strain evidence="6 7">JCM 9626</strain>
    </source>
</reference>
<dbReference type="InterPro" id="IPR036271">
    <property type="entry name" value="Tet_transcr_reg_TetR-rel_C_sf"/>
</dbReference>
<keyword evidence="2 4" id="KW-0238">DNA-binding</keyword>
<keyword evidence="1" id="KW-0805">Transcription regulation</keyword>
<evidence type="ECO:0000256" key="1">
    <source>
        <dbReference type="ARBA" id="ARBA00023015"/>
    </source>
</evidence>
<dbReference type="SUPFAM" id="SSF46689">
    <property type="entry name" value="Homeodomain-like"/>
    <property type="match status" value="1"/>
</dbReference>
<evidence type="ECO:0000256" key="4">
    <source>
        <dbReference type="PROSITE-ProRule" id="PRU00335"/>
    </source>
</evidence>
<evidence type="ECO:0000256" key="2">
    <source>
        <dbReference type="ARBA" id="ARBA00023125"/>
    </source>
</evidence>
<evidence type="ECO:0000313" key="6">
    <source>
        <dbReference type="EMBL" id="MFB9315434.1"/>
    </source>
</evidence>
<dbReference type="SUPFAM" id="SSF48498">
    <property type="entry name" value="Tetracyclin repressor-like, C-terminal domain"/>
    <property type="match status" value="1"/>
</dbReference>
<dbReference type="Pfam" id="PF00440">
    <property type="entry name" value="TetR_N"/>
    <property type="match status" value="1"/>
</dbReference>
<dbReference type="PROSITE" id="PS50977">
    <property type="entry name" value="HTH_TETR_2"/>
    <property type="match status" value="1"/>
</dbReference>
<dbReference type="InterPro" id="IPR025996">
    <property type="entry name" value="MT1864/Rv1816-like_C"/>
</dbReference>
<keyword evidence="7" id="KW-1185">Reference proteome</keyword>
<accession>A0ABV5KFB5</accession>
<name>A0ABV5KFB5_9ACTN</name>
<dbReference type="InterPro" id="IPR001647">
    <property type="entry name" value="HTH_TetR"/>
</dbReference>
<gene>
    <name evidence="6" type="ORF">ACFFRI_20485</name>
</gene>
<organism evidence="6 7">
    <name type="scientific">Nocardioides plantarum</name>
    <dbReference type="NCBI Taxonomy" id="29299"/>
    <lineage>
        <taxon>Bacteria</taxon>
        <taxon>Bacillati</taxon>
        <taxon>Actinomycetota</taxon>
        <taxon>Actinomycetes</taxon>
        <taxon>Propionibacteriales</taxon>
        <taxon>Nocardioidaceae</taxon>
        <taxon>Nocardioides</taxon>
    </lineage>
</organism>
<dbReference type="Gene3D" id="1.10.10.60">
    <property type="entry name" value="Homeodomain-like"/>
    <property type="match status" value="1"/>
</dbReference>
<keyword evidence="3" id="KW-0804">Transcription</keyword>
<evidence type="ECO:0000256" key="3">
    <source>
        <dbReference type="ARBA" id="ARBA00023163"/>
    </source>
</evidence>
<sequence length="188" mass="19704">MKVGLTRDAVVAAAADLADEDGLRALTVSSVARRVGVRTPSLYSHVAGTDALHAGVSTLALDELADLVDRAIAGLAGRDALVALADTHRAYALAHPGRYEAAGVVDRELTPDLVRAAERHSAQALAVLRGYAVPEAERVHAVRLLASLLRGFVQLEAGGAFAHSDPPSQQTWTRALDVLDEHLAGLGR</sequence>
<evidence type="ECO:0000313" key="7">
    <source>
        <dbReference type="Proteomes" id="UP001589750"/>
    </source>
</evidence>
<dbReference type="InterPro" id="IPR009057">
    <property type="entry name" value="Homeodomain-like_sf"/>
</dbReference>
<dbReference type="RefSeq" id="WP_140009242.1">
    <property type="nucleotide sequence ID" value="NZ_JBHMDG010000034.1"/>
</dbReference>
<dbReference type="EMBL" id="JBHMDG010000034">
    <property type="protein sequence ID" value="MFB9315434.1"/>
    <property type="molecule type" value="Genomic_DNA"/>
</dbReference>
<dbReference type="Pfam" id="PF13305">
    <property type="entry name" value="TetR_C_33"/>
    <property type="match status" value="1"/>
</dbReference>
<feature type="domain" description="HTH tetR-type" evidence="5">
    <location>
        <begin position="4"/>
        <end position="64"/>
    </location>
</feature>
<protein>
    <submittedName>
        <fullName evidence="6">TetR-like C-terminal domain-containing protein</fullName>
    </submittedName>
</protein>
<proteinExistence type="predicted"/>
<dbReference type="Proteomes" id="UP001589750">
    <property type="component" value="Unassembled WGS sequence"/>
</dbReference>
<comment type="caution">
    <text evidence="6">The sequence shown here is derived from an EMBL/GenBank/DDBJ whole genome shotgun (WGS) entry which is preliminary data.</text>
</comment>